<dbReference type="OrthoDB" id="442731at2759"/>
<dbReference type="SUPFAM" id="SSF101898">
    <property type="entry name" value="NHL repeat"/>
    <property type="match status" value="1"/>
</dbReference>
<dbReference type="Pfam" id="PF23093">
    <property type="entry name" value="GBD_Tenm3"/>
    <property type="match status" value="1"/>
</dbReference>
<dbReference type="InterPro" id="IPR011042">
    <property type="entry name" value="6-blade_b-propeller_TolB-like"/>
</dbReference>
<dbReference type="InterPro" id="IPR057629">
    <property type="entry name" value="Teneurin1-4_GBD"/>
</dbReference>
<dbReference type="PROSITE" id="PS01186">
    <property type="entry name" value="EGF_2"/>
    <property type="match status" value="3"/>
</dbReference>
<evidence type="ECO:0000256" key="9">
    <source>
        <dbReference type="ARBA" id="ARBA00022889"/>
    </source>
</evidence>
<keyword evidence="8" id="KW-0221">Differentiation</keyword>
<keyword evidence="11 17" id="KW-0472">Membrane</keyword>
<dbReference type="Pfam" id="PF06484">
    <property type="entry name" value="Ten_N"/>
    <property type="match status" value="1"/>
</dbReference>
<dbReference type="Pfam" id="PF25021">
    <property type="entry name" value="TEN_NHL"/>
    <property type="match status" value="1"/>
</dbReference>
<sequence>MGKLEAHDEQPASNQGQPTLQPLPPPHKQHPAQHHPSITSLNRNSLTNRRNQSPAPPAALPAELQTTPESVQLQDSWVLGSNVPLESRHFLFKTGTGTTPLFSTATPGYTMASGSVYSPPTRPLPRNTLSRSAFKFKKSSKYCSWKCTALCAVGVSVLLAVLLSYFIAMHLFGLNWQLQQTENDTFENGKVNSDTMPTNTVSLPSGDNGKLGGFTQENNTIDSGELDIGRRAIQEVPPGIFWRSQLFIDQPQFLKFNISLQKDALIGVYGRKGLPPSHTQYDFVELLDGSRLIAREQRNLLEPERAGRQARSVSLHEAGFIQYLDSGIWHLAFYNDGKNAEQVSFNTIVIESVVECPRNCHGNGECVSGTCHCFPGFLGPDCSRAACPVLCSGNGQYSKGRCLCFSGWKGTECDVPTTQCIDPQCGGRGICIMGSCACNSGYKGENCEEADCLDPGCSNHGVCIHGECHCSPGWGGTNCELVKTMCPDQCSGHGTYLQESGSCTCDPNWTGPDCSNEICSVDCGSHGVCMGGTCRCEEGWTGAACSQRACHPRCAEHGTCKDGKCECSQGWNGEHCLTEGCPGLCNSNGRCTLDQNGWHCVCQPGWRGAGCDVAMETLCTDSKDNEGVEADDNGEESTIRLSSNPAHRYYLATDPVTGDLYVSDTNTRRIYRPKSLTGTKDLTKNAEVVAGTGEQCLPFDEARCGDGGKAIEATLMSPKGMAIDKNGLIYFVDGTMIRKVDQNGIISTLLGSNDLTSARPLTCDTSMHISQVRLEWPTDLAINPMDNSIYVLDNNVVLQITENRQVRIAAGRPMHCQVPGVEYSAGRHAVQTTLESATAIAVSYSGVLYITETDEKKINRIRQVTTDGEISLVAGIPSECDCKNDANCDCYQSGDGYAKDAKLSAPSSLAASPDGTLYIADLGNIRIRAVSKNKPFLNSVNFYEVASPTDQELYIFDINGTHQYTVSLVTGDYLYNFSYSNDNDVTAVTDSNGNTLRIRRDPNRMPVRVVSPDNQVIWLTIGTNGCLKSMTAQGLELVLFTYHGNSGLLATKSDETGWTTFFEQGLTCRRFHMGERKLRKPRVGQAEFGQIADRAYSLSPEHLTDGQTASEGPKPKVMLPLDPVRLSPSESSCLATENPLFGVLSTLRTVSKVECNHGHVSFAVNGRNLLSVDFDRTTKTEKIYDDHRKFLLRIAYDTSGHPTLWLPSSKLMAVNVTYSSTGQIASVQRGTTSEKVDYDGQGRVVSRVFADGKTWSYTYLDKSMVLLLHSQRQYIFEYDMWDRLSAITMPSVARHTMQTIRSIGYYRNIYNPPESNASVITDYNEEGLLLQTAFLGTSRRVLFKYRRQTRLSEILYDSTRVSFTYDETAGVLKTVNLQSDGFICTIRYRQIGPLIDRQIFRFSEDGMVNARFDYSYDNSFRVTSMQGVINETPLPIDLYQFDDISGKVEQFGKFGVIYYDINQIISTAVMTYTKHFDAHGRIKEIQYEIFRSLMYWITIQYDNMGRVTKREIKIGPFANTTKYAYEYDVDGQLQTVYLNEKIMWRYNYDLNGNLHLLNPSNSARLTPLRYDLRDRITRLGDVQYRLDEDGFLRQRGTEIFEYSSKGLLTRVYSKGSGWTVIYRYDGLGRRVSSKTSLGQHLQFFYADLTYPTRITHVYNHSSSEITSLYYDLQGHLFAMEISSGDEFYIASDNTGTPLAVFSSNGLMLKQIQYTAYGEIYFDSNVDFQLVIGFHGGLYDPLTKLIHFGERDYDILAGRWTTPDIEMWKRIGKDPAPFNLYMFRNNNPASKIHDVKDYITDVNSWLVTFGFHLHNAIPGFPVPKFDLTEPSYELVKSQQWDDIPPIFGVQQQVARQAKAFLSVGRMAEVPVSRPKGGGAPSWLWFATVKSLIGKGVMLAVSQGRVQTNVLNIANEDCIKVAAVLNNAFYLENLHFTIEGKDTHYFIKTTTPESDLGTLRLTSGRKALENGINVTVSQSTTVVNGRTRRFADVEMQFGALALHVRYGMTLDEEKARILEQARQRALARAWAREQQRVRDGEEGARLWTEGEKRQLLSAGKVQGYDGYYVLSVEQYPELADSANNVQFLRQSEIGKR</sequence>
<dbReference type="CDD" id="cd00054">
    <property type="entry name" value="EGF_CA"/>
    <property type="match status" value="2"/>
</dbReference>
<dbReference type="GeneID" id="102739309"/>
<dbReference type="GO" id="GO:0030424">
    <property type="term" value="C:axon"/>
    <property type="evidence" value="ECO:0007669"/>
    <property type="project" value="UniProtKB-SubCell"/>
</dbReference>
<evidence type="ECO:0000256" key="10">
    <source>
        <dbReference type="ARBA" id="ARBA00022989"/>
    </source>
</evidence>
<evidence type="ECO:0000256" key="5">
    <source>
        <dbReference type="ARBA" id="ARBA00022536"/>
    </source>
</evidence>
<dbReference type="FunFam" id="2.60.120.260:FF:000008">
    <property type="entry name" value="teneurin-3 isoform X2"/>
    <property type="match status" value="1"/>
</dbReference>
<feature type="region of interest" description="Disordered" evidence="16">
    <location>
        <begin position="1"/>
        <end position="61"/>
    </location>
</feature>
<keyword evidence="9" id="KW-0130">Cell adhesion</keyword>
<dbReference type="FunFam" id="2.10.25.10:FF:000016">
    <property type="entry name" value="Teneurin transmembrane protein 2"/>
    <property type="match status" value="1"/>
</dbReference>
<organism evidence="20 21">
    <name type="scientific">Leptonychotes weddellii</name>
    <name type="common">Weddell seal</name>
    <name type="synonym">Otaria weddellii</name>
    <dbReference type="NCBI Taxonomy" id="9713"/>
    <lineage>
        <taxon>Eukaryota</taxon>
        <taxon>Metazoa</taxon>
        <taxon>Chordata</taxon>
        <taxon>Craniata</taxon>
        <taxon>Vertebrata</taxon>
        <taxon>Euteleostomi</taxon>
        <taxon>Mammalia</taxon>
        <taxon>Eutheria</taxon>
        <taxon>Laurasiatheria</taxon>
        <taxon>Carnivora</taxon>
        <taxon>Caniformia</taxon>
        <taxon>Pinnipedia</taxon>
        <taxon>Phocidae</taxon>
        <taxon>Monachinae</taxon>
        <taxon>Lobodontini</taxon>
        <taxon>Leptonychotes</taxon>
    </lineage>
</organism>
<dbReference type="PROSITE" id="PS51361">
    <property type="entry name" value="TENEURIN_N"/>
    <property type="match status" value="1"/>
</dbReference>
<keyword evidence="4" id="KW-1003">Cell membrane</keyword>
<dbReference type="PANTHER" id="PTHR11219">
    <property type="entry name" value="TENEURIN AND N-ACETYLGLUCOSAMINE-1-PHOSPHODIESTER ALPHA-N-ACETYLGLUCOSAMINIDASE"/>
    <property type="match status" value="1"/>
</dbReference>
<feature type="disulfide bond" evidence="15">
    <location>
        <begin position="470"/>
        <end position="479"/>
    </location>
</feature>
<dbReference type="CTD" id="55714"/>
<evidence type="ECO:0000256" key="8">
    <source>
        <dbReference type="ARBA" id="ARBA00022782"/>
    </source>
</evidence>
<evidence type="ECO:0000256" key="7">
    <source>
        <dbReference type="ARBA" id="ARBA00022737"/>
    </source>
</evidence>
<evidence type="ECO:0000313" key="20">
    <source>
        <dbReference type="Proteomes" id="UP000245341"/>
    </source>
</evidence>
<keyword evidence="12 15" id="KW-1015">Disulfide bond</keyword>
<dbReference type="FunFam" id="2.120.10.30:FF:000003">
    <property type="entry name" value="Teneurin transmembrane protein 2"/>
    <property type="match status" value="1"/>
</dbReference>
<evidence type="ECO:0000256" key="14">
    <source>
        <dbReference type="ARBA" id="ARBA00023273"/>
    </source>
</evidence>
<dbReference type="NCBIfam" id="TIGR03696">
    <property type="entry name" value="Rhs_assc_core"/>
    <property type="match status" value="1"/>
</dbReference>
<comment type="similarity">
    <text evidence="3">Belongs to the tenascin family. Teneurin subfamily.</text>
</comment>
<dbReference type="Pfam" id="PF23538">
    <property type="entry name" value="Teneurin_ABD"/>
    <property type="match status" value="1"/>
</dbReference>
<dbReference type="Pfam" id="PF25024">
    <property type="entry name" value="EGF_TEN"/>
    <property type="match status" value="1"/>
</dbReference>
<dbReference type="InterPro" id="IPR009471">
    <property type="entry name" value="Ten_N"/>
</dbReference>
<dbReference type="FunFam" id="2.10.25.10:FF:000021">
    <property type="entry name" value="Teneurin transmembrane protein 2"/>
    <property type="match status" value="2"/>
</dbReference>
<dbReference type="GO" id="GO:0007165">
    <property type="term" value="P:signal transduction"/>
    <property type="evidence" value="ECO:0007669"/>
    <property type="project" value="InterPro"/>
</dbReference>
<dbReference type="GO" id="GO:0046982">
    <property type="term" value="F:protein heterodimerization activity"/>
    <property type="evidence" value="ECO:0007669"/>
    <property type="project" value="TreeGrafter"/>
</dbReference>
<proteinExistence type="inferred from homology"/>
<keyword evidence="10 17" id="KW-1133">Transmembrane helix</keyword>
<feature type="domain" description="EGF-like" evidence="18">
    <location>
        <begin position="577"/>
        <end position="612"/>
    </location>
</feature>
<feature type="domain" description="EGF-like" evidence="18">
    <location>
        <begin position="448"/>
        <end position="480"/>
    </location>
</feature>
<dbReference type="Gene3D" id="2.120.10.30">
    <property type="entry name" value="TolB, C-terminal domain"/>
    <property type="match status" value="2"/>
</dbReference>
<dbReference type="FunFam" id="2.10.25.10:FF:000013">
    <property type="entry name" value="Teneurin transmembrane protein 4"/>
    <property type="match status" value="1"/>
</dbReference>
<dbReference type="FunFam" id="2.180.10.10:FF:000001">
    <property type="entry name" value="Teneurin transmembrane protein 4"/>
    <property type="match status" value="1"/>
</dbReference>
<dbReference type="GO" id="GO:0042803">
    <property type="term" value="F:protein homodimerization activity"/>
    <property type="evidence" value="ECO:0007669"/>
    <property type="project" value="TreeGrafter"/>
</dbReference>
<evidence type="ECO:0000256" key="16">
    <source>
        <dbReference type="SAM" id="MobiDB-lite"/>
    </source>
</evidence>
<feature type="compositionally biased region" description="Low complexity" evidence="16">
    <location>
        <begin position="34"/>
        <end position="51"/>
    </location>
</feature>
<dbReference type="InterPro" id="IPR000742">
    <property type="entry name" value="EGF"/>
</dbReference>
<name>A0A7F8RE24_LEPWE</name>
<keyword evidence="5 15" id="KW-0245">EGF-like domain</keyword>
<feature type="domain" description="Teneurin N-terminal" evidence="19">
    <location>
        <begin position="1"/>
        <end position="147"/>
    </location>
</feature>
<dbReference type="PANTHER" id="PTHR11219:SF65">
    <property type="entry name" value="TENEURIN-3"/>
    <property type="match status" value="1"/>
</dbReference>
<feature type="domain" description="EGF-like" evidence="18">
    <location>
        <begin position="482"/>
        <end position="515"/>
    </location>
</feature>
<comment type="subcellular location">
    <subcellularLocation>
        <location evidence="1">Cell membrane</location>
        <topology evidence="1">Single-pass membrane protein</topology>
    </subcellularLocation>
    <subcellularLocation>
        <location evidence="2">Cell projection</location>
        <location evidence="2">Axon</location>
    </subcellularLocation>
</comment>
<dbReference type="FunFam" id="2.120.10.30:FF:000005">
    <property type="entry name" value="Teneurin transmembrane protein 4"/>
    <property type="match status" value="1"/>
</dbReference>
<keyword evidence="6 17" id="KW-0812">Transmembrane</keyword>
<comment type="caution">
    <text evidence="15">Lacks conserved residue(s) required for the propagation of feature annotation.</text>
</comment>
<dbReference type="InterPro" id="IPR056822">
    <property type="entry name" value="TEN_NHL"/>
</dbReference>
<dbReference type="Proteomes" id="UP000245341">
    <property type="component" value="Unplaced"/>
</dbReference>
<feature type="disulfide bond" evidence="15">
    <location>
        <begin position="581"/>
        <end position="591"/>
    </location>
</feature>
<dbReference type="InterPro" id="IPR056823">
    <property type="entry name" value="TEN-like_YD-shell"/>
</dbReference>
<evidence type="ECO:0000256" key="3">
    <source>
        <dbReference type="ARBA" id="ARBA00009385"/>
    </source>
</evidence>
<dbReference type="GO" id="GO:0048666">
    <property type="term" value="P:neuron development"/>
    <property type="evidence" value="ECO:0007669"/>
    <property type="project" value="TreeGrafter"/>
</dbReference>
<dbReference type="RefSeq" id="XP_030890953.1">
    <property type="nucleotide sequence ID" value="XM_031035093.1"/>
</dbReference>
<evidence type="ECO:0000256" key="1">
    <source>
        <dbReference type="ARBA" id="ARBA00004162"/>
    </source>
</evidence>
<evidence type="ECO:0000256" key="4">
    <source>
        <dbReference type="ARBA" id="ARBA00022475"/>
    </source>
</evidence>
<dbReference type="GO" id="GO:0007157">
    <property type="term" value="P:heterophilic cell-cell adhesion via plasma membrane cell adhesion molecules"/>
    <property type="evidence" value="ECO:0007669"/>
    <property type="project" value="TreeGrafter"/>
</dbReference>
<dbReference type="PROSITE" id="PS50026">
    <property type="entry name" value="EGF_3"/>
    <property type="match status" value="3"/>
</dbReference>
<feature type="transmembrane region" description="Helical" evidence="17">
    <location>
        <begin position="147"/>
        <end position="172"/>
    </location>
</feature>
<protein>
    <submittedName>
        <fullName evidence="21">Teneurin-3</fullName>
    </submittedName>
</protein>
<evidence type="ECO:0000256" key="13">
    <source>
        <dbReference type="ARBA" id="ARBA00023180"/>
    </source>
</evidence>
<keyword evidence="13" id="KW-0325">Glycoprotein</keyword>
<feature type="compositionally biased region" description="Basic and acidic residues" evidence="16">
    <location>
        <begin position="1"/>
        <end position="10"/>
    </location>
</feature>
<keyword evidence="14" id="KW-0966">Cell projection</keyword>
<dbReference type="Gene3D" id="2.60.120.260">
    <property type="entry name" value="Galactose-binding domain-like"/>
    <property type="match status" value="1"/>
</dbReference>
<dbReference type="SUPFAM" id="SSF50952">
    <property type="entry name" value="Soluble quinoprotein glucose dehydrogenase"/>
    <property type="match status" value="1"/>
</dbReference>
<feature type="disulfide bond" evidence="15">
    <location>
        <begin position="602"/>
        <end position="611"/>
    </location>
</feature>
<dbReference type="KEGG" id="lww:102739309"/>
<evidence type="ECO:0000259" key="19">
    <source>
        <dbReference type="PROSITE" id="PS51361"/>
    </source>
</evidence>
<gene>
    <name evidence="21" type="primary">TENM3</name>
</gene>
<dbReference type="InterPro" id="IPR006530">
    <property type="entry name" value="YD"/>
</dbReference>
<evidence type="ECO:0000256" key="12">
    <source>
        <dbReference type="ARBA" id="ARBA00023157"/>
    </source>
</evidence>
<dbReference type="Pfam" id="PF25023">
    <property type="entry name" value="TEN_YD-shell"/>
    <property type="match status" value="2"/>
</dbReference>
<evidence type="ECO:0000256" key="15">
    <source>
        <dbReference type="PROSITE-ProRule" id="PRU00076"/>
    </source>
</evidence>
<feature type="disulfide bond" evidence="15">
    <location>
        <begin position="505"/>
        <end position="514"/>
    </location>
</feature>
<accession>A0A7F8RE24</accession>
<keyword evidence="20" id="KW-1185">Reference proteome</keyword>
<dbReference type="InterPro" id="IPR028916">
    <property type="entry name" value="Tox-GHH_dom"/>
</dbReference>
<evidence type="ECO:0000256" key="2">
    <source>
        <dbReference type="ARBA" id="ARBA00004489"/>
    </source>
</evidence>
<dbReference type="FunFam" id="2.10.25.10:FF:000026">
    <property type="entry name" value="Teneurin transmembrane protein 2"/>
    <property type="match status" value="1"/>
</dbReference>
<dbReference type="InterPro" id="IPR011041">
    <property type="entry name" value="Quinoprot_gluc/sorb_DH_b-prop"/>
</dbReference>
<evidence type="ECO:0000256" key="11">
    <source>
        <dbReference type="ARBA" id="ARBA00023136"/>
    </source>
</evidence>
<dbReference type="GO" id="GO:0050839">
    <property type="term" value="F:cell adhesion molecule binding"/>
    <property type="evidence" value="ECO:0007669"/>
    <property type="project" value="TreeGrafter"/>
</dbReference>
<dbReference type="NCBIfam" id="TIGR01643">
    <property type="entry name" value="YD_repeat_2x"/>
    <property type="match status" value="1"/>
</dbReference>
<dbReference type="Gene3D" id="2.10.25.10">
    <property type="entry name" value="Laminin"/>
    <property type="match status" value="6"/>
</dbReference>
<evidence type="ECO:0000259" key="18">
    <source>
        <dbReference type="PROSITE" id="PS50026"/>
    </source>
</evidence>
<dbReference type="InterPro" id="IPR051216">
    <property type="entry name" value="Teneurin"/>
</dbReference>
<evidence type="ECO:0000256" key="6">
    <source>
        <dbReference type="ARBA" id="ARBA00022692"/>
    </source>
</evidence>
<evidence type="ECO:0000256" key="17">
    <source>
        <dbReference type="SAM" id="Phobius"/>
    </source>
</evidence>
<dbReference type="Pfam" id="PF15636">
    <property type="entry name" value="Tox-GHH"/>
    <property type="match status" value="1"/>
</dbReference>
<dbReference type="GO" id="GO:0005886">
    <property type="term" value="C:plasma membrane"/>
    <property type="evidence" value="ECO:0007669"/>
    <property type="project" value="UniProtKB-SubCell"/>
</dbReference>
<keyword evidence="7" id="KW-0677">Repeat</keyword>
<reference evidence="21" key="1">
    <citation type="submission" date="2025-08" db="UniProtKB">
        <authorList>
            <consortium name="RefSeq"/>
        </authorList>
    </citation>
    <scope>IDENTIFICATION</scope>
    <source>
        <tissue evidence="21">Liver</tissue>
    </source>
</reference>
<dbReference type="PROSITE" id="PS00022">
    <property type="entry name" value="EGF_1"/>
    <property type="match status" value="4"/>
</dbReference>
<dbReference type="InterPro" id="IPR022385">
    <property type="entry name" value="Rhs_assc_core"/>
</dbReference>
<evidence type="ECO:0000313" key="21">
    <source>
        <dbReference type="RefSeq" id="XP_030890953.1"/>
    </source>
</evidence>
<dbReference type="Gene3D" id="2.180.10.10">
    <property type="entry name" value="RHS repeat-associated core"/>
    <property type="match status" value="1"/>
</dbReference>
<dbReference type="SMART" id="SM00181">
    <property type="entry name" value="EGF"/>
    <property type="match status" value="8"/>
</dbReference>